<evidence type="ECO:0000259" key="3">
    <source>
        <dbReference type="Pfam" id="PF07859"/>
    </source>
</evidence>
<dbReference type="InterPro" id="IPR013094">
    <property type="entry name" value="AB_hydrolase_3"/>
</dbReference>
<name>A0A401L9F3_ASPAW</name>
<keyword evidence="1" id="KW-0378">Hydrolase</keyword>
<reference evidence="4 5" key="1">
    <citation type="submission" date="2016-09" db="EMBL/GenBank/DDBJ databases">
        <title>Aspergillus awamori IFM 58123T.</title>
        <authorList>
            <person name="Kusuya Y."/>
            <person name="Shimizu M."/>
            <person name="Takahashi H."/>
            <person name="Yaguchi T."/>
        </authorList>
    </citation>
    <scope>NUCLEOTIDE SEQUENCE [LARGE SCALE GENOMIC DNA]</scope>
    <source>
        <strain evidence="4 5">IFM 58123</strain>
    </source>
</reference>
<keyword evidence="2" id="KW-0732">Signal</keyword>
<gene>
    <name evidence="4" type="ORF">AAWM_11068</name>
</gene>
<feature type="domain" description="Alpha/beta hydrolase fold-3" evidence="3">
    <location>
        <begin position="107"/>
        <end position="323"/>
    </location>
</feature>
<evidence type="ECO:0000313" key="4">
    <source>
        <dbReference type="EMBL" id="GCB28183.1"/>
    </source>
</evidence>
<accession>A0A401L9F3</accession>
<dbReference type="InterPro" id="IPR050300">
    <property type="entry name" value="GDXG_lipolytic_enzyme"/>
</dbReference>
<organism evidence="4 5">
    <name type="scientific">Aspergillus awamori</name>
    <name type="common">Black koji mold</name>
    <dbReference type="NCBI Taxonomy" id="105351"/>
    <lineage>
        <taxon>Eukaryota</taxon>
        <taxon>Fungi</taxon>
        <taxon>Dikarya</taxon>
        <taxon>Ascomycota</taxon>
        <taxon>Pezizomycotina</taxon>
        <taxon>Eurotiomycetes</taxon>
        <taxon>Eurotiomycetidae</taxon>
        <taxon>Eurotiales</taxon>
        <taxon>Aspergillaceae</taxon>
        <taxon>Aspergillus</taxon>
    </lineage>
</organism>
<evidence type="ECO:0000256" key="1">
    <source>
        <dbReference type="ARBA" id="ARBA00022801"/>
    </source>
</evidence>
<evidence type="ECO:0000313" key="5">
    <source>
        <dbReference type="Proteomes" id="UP000286921"/>
    </source>
</evidence>
<comment type="caution">
    <text evidence="4">The sequence shown here is derived from an EMBL/GenBank/DDBJ whole genome shotgun (WGS) entry which is preliminary data.</text>
</comment>
<dbReference type="PANTHER" id="PTHR48081">
    <property type="entry name" value="AB HYDROLASE SUPERFAMILY PROTEIN C4A8.06C"/>
    <property type="match status" value="1"/>
</dbReference>
<dbReference type="GO" id="GO:0016787">
    <property type="term" value="F:hydrolase activity"/>
    <property type="evidence" value="ECO:0007669"/>
    <property type="project" value="UniProtKB-KW"/>
</dbReference>
<dbReference type="Proteomes" id="UP000286921">
    <property type="component" value="Unassembled WGS sequence"/>
</dbReference>
<protein>
    <submittedName>
        <fullName evidence="4">Esterase</fullName>
    </submittedName>
</protein>
<dbReference type="SUPFAM" id="SSF53474">
    <property type="entry name" value="alpha/beta-Hydrolases"/>
    <property type="match status" value="1"/>
</dbReference>
<dbReference type="Gene3D" id="3.40.50.1820">
    <property type="entry name" value="alpha/beta hydrolase"/>
    <property type="match status" value="1"/>
</dbReference>
<sequence>MELLAILGLLWAISKALIAASWTALQAPVRGPRGGTAATKHIMAMAVRTFFETVSIDQFRYAYSPDTSARLLETWARCTHTTLKKVKLPDGTTAFWLGNPDAERLLLHLPGGAYCLPALPSHIDYSTSILKGLGQAGIDAGMLFLPYELTPTAQYPHQMKQAVALLQYVIEDLGKRPSDIVLLGDSAGAHLILSVLSHLAHPHPHIPPLLLPENLAGALLLSPWMGESRTDYDSCRRNASRDLVSLKLLIHWADMFLGDTEPDSYNQPAGAPGGWWRDLPVEEIFIGVGGHEILYDSIIKTARKIKAEHTGVTIGIAHLEVHCEALSPFNPGMMSPDQYRALLEWLKGSLRK</sequence>
<dbReference type="EMBL" id="BDHI01000029">
    <property type="protein sequence ID" value="GCB28183.1"/>
    <property type="molecule type" value="Genomic_DNA"/>
</dbReference>
<feature type="chain" id="PRO_5019266482" evidence="2">
    <location>
        <begin position="17"/>
        <end position="352"/>
    </location>
</feature>
<dbReference type="AlphaFoldDB" id="A0A401L9F3"/>
<dbReference type="STRING" id="105351.A0A401L9F3"/>
<keyword evidence="5" id="KW-1185">Reference proteome</keyword>
<dbReference type="InterPro" id="IPR029058">
    <property type="entry name" value="AB_hydrolase_fold"/>
</dbReference>
<dbReference type="Pfam" id="PF07859">
    <property type="entry name" value="Abhydrolase_3"/>
    <property type="match status" value="1"/>
</dbReference>
<feature type="signal peptide" evidence="2">
    <location>
        <begin position="1"/>
        <end position="16"/>
    </location>
</feature>
<evidence type="ECO:0000256" key="2">
    <source>
        <dbReference type="SAM" id="SignalP"/>
    </source>
</evidence>
<proteinExistence type="predicted"/>
<dbReference type="PANTHER" id="PTHR48081:SF31">
    <property type="entry name" value="STERYL ACETYL HYDROLASE MUG81-RELATED"/>
    <property type="match status" value="1"/>
</dbReference>